<gene>
    <name evidence="7" type="ORF">SERLADRAFT_463540</name>
</gene>
<proteinExistence type="inferred from homology"/>
<evidence type="ECO:0000256" key="5">
    <source>
        <dbReference type="ARBA" id="ARBA00023157"/>
    </source>
</evidence>
<dbReference type="GO" id="GO:0005758">
    <property type="term" value="C:mitochondrial intermembrane space"/>
    <property type="evidence" value="ECO:0007669"/>
    <property type="project" value="UniProtKB-SubCell"/>
</dbReference>
<dbReference type="GeneID" id="18818581"/>
<dbReference type="Proteomes" id="UP000008064">
    <property type="component" value="Unassembled WGS sequence"/>
</dbReference>
<comment type="subcellular location">
    <subcellularLocation>
        <location evidence="1">Mitochondrion intermembrane space</location>
    </subcellularLocation>
</comment>
<sequence length="81" mass="9070">MSKNSQPECQAEACALQTCLSSNTYSPENCGRQLRGLYLCCKQMYSESEGKKESSACPMSSVVERWFKRHPADGQDANKKK</sequence>
<dbReference type="InterPro" id="IPR027179">
    <property type="entry name" value="CMC4"/>
</dbReference>
<evidence type="ECO:0000313" key="7">
    <source>
        <dbReference type="EMBL" id="EGO26457.1"/>
    </source>
</evidence>
<reference evidence="7" key="1">
    <citation type="submission" date="2011-04" db="EMBL/GenBank/DDBJ databases">
        <title>Evolution of plant cell wall degrading machinery underlies the functional diversity of forest fungi.</title>
        <authorList>
            <consortium name="US DOE Joint Genome Institute (JGI-PGF)"/>
            <person name="Eastwood D.C."/>
            <person name="Floudas D."/>
            <person name="Binder M."/>
            <person name="Majcherczyk A."/>
            <person name="Schneider P."/>
            <person name="Aerts A."/>
            <person name="Asiegbu F.O."/>
            <person name="Baker S.E."/>
            <person name="Barry K."/>
            <person name="Bendiksby M."/>
            <person name="Blumentritt M."/>
            <person name="Coutinho P.M."/>
            <person name="Cullen D."/>
            <person name="Cullen D."/>
            <person name="Gathman A."/>
            <person name="Goodell B."/>
            <person name="Henrissat B."/>
            <person name="Ihrmark K."/>
            <person name="Kauserud H."/>
            <person name="Kohler A."/>
            <person name="LaButti K."/>
            <person name="Lapidus A."/>
            <person name="Lavin J.L."/>
            <person name="Lee Y.-H."/>
            <person name="Lindquist E."/>
            <person name="Lilly W."/>
            <person name="Lucas S."/>
            <person name="Morin E."/>
            <person name="Murat C."/>
            <person name="Oguiza J.A."/>
            <person name="Park J."/>
            <person name="Pisabarro A.G."/>
            <person name="Riley R."/>
            <person name="Rosling A."/>
            <person name="Salamov A."/>
            <person name="Schmidt O."/>
            <person name="Schmutz J."/>
            <person name="Skrede I."/>
            <person name="Stenlid J."/>
            <person name="Wiebenga A."/>
            <person name="Xie X."/>
            <person name="Kues U."/>
            <person name="Hibbett D.S."/>
            <person name="Hoffmeister D."/>
            <person name="Hogberg N."/>
            <person name="Martin F."/>
            <person name="Grigoriev I.V."/>
            <person name="Watkinson S.C."/>
        </authorList>
    </citation>
    <scope>NUCLEOTIDE SEQUENCE</scope>
    <source>
        <strain evidence="7">S7.9</strain>
    </source>
</reference>
<dbReference type="PANTHER" id="PTHR15590:SF0">
    <property type="entry name" value="CX9C MOTIF-CONTAINING PROTEIN 4"/>
    <property type="match status" value="1"/>
</dbReference>
<dbReference type="OrthoDB" id="13601at2759"/>
<organism>
    <name type="scientific">Serpula lacrymans var. lacrymans (strain S7.9)</name>
    <name type="common">Dry rot fungus</name>
    <dbReference type="NCBI Taxonomy" id="578457"/>
    <lineage>
        <taxon>Eukaryota</taxon>
        <taxon>Fungi</taxon>
        <taxon>Dikarya</taxon>
        <taxon>Basidiomycota</taxon>
        <taxon>Agaricomycotina</taxon>
        <taxon>Agaricomycetes</taxon>
        <taxon>Agaricomycetidae</taxon>
        <taxon>Boletales</taxon>
        <taxon>Coniophorineae</taxon>
        <taxon>Serpulaceae</taxon>
        <taxon>Serpula</taxon>
    </lineage>
</organism>
<dbReference type="EMBL" id="GL945432">
    <property type="protein sequence ID" value="EGO26457.1"/>
    <property type="molecule type" value="Genomic_DNA"/>
</dbReference>
<feature type="disulfide bond" evidence="6">
    <location>
        <begin position="41"/>
        <end position="57"/>
    </location>
</feature>
<dbReference type="InterPro" id="IPR009069">
    <property type="entry name" value="Cys_alpha_HP_mot_SF"/>
</dbReference>
<keyword evidence="4" id="KW-0496">Mitochondrion</keyword>
<comment type="similarity">
    <text evidence="2">Belongs to the CMC4 family.</text>
</comment>
<dbReference type="PROSITE" id="PS51808">
    <property type="entry name" value="CHCH"/>
    <property type="match status" value="1"/>
</dbReference>
<feature type="disulfide bond" evidence="6">
    <location>
        <begin position="19"/>
        <end position="30"/>
    </location>
</feature>
<keyword evidence="5 6" id="KW-1015">Disulfide bond</keyword>
<dbReference type="AlphaFoldDB" id="F8NSK2"/>
<dbReference type="PANTHER" id="PTHR15590">
    <property type="entry name" value="CX9C MOTIF-CONTAINING PROTEIN 4"/>
    <property type="match status" value="1"/>
</dbReference>
<dbReference type="KEGG" id="sla:SERLADRAFT_463540"/>
<evidence type="ECO:0000256" key="2">
    <source>
        <dbReference type="ARBA" id="ARBA00009858"/>
    </source>
</evidence>
<dbReference type="RefSeq" id="XP_007316630.1">
    <property type="nucleotide sequence ID" value="XM_007316568.1"/>
</dbReference>
<dbReference type="SUPFAM" id="SSF47072">
    <property type="entry name" value="Cysteine alpha-hairpin motif"/>
    <property type="match status" value="1"/>
</dbReference>
<evidence type="ECO:0000256" key="6">
    <source>
        <dbReference type="PIRSR" id="PIRSR627179-50"/>
    </source>
</evidence>
<dbReference type="Pfam" id="PF08991">
    <property type="entry name" value="CMC4"/>
    <property type="match status" value="1"/>
</dbReference>
<protein>
    <recommendedName>
        <fullName evidence="3">Cx9C motif-containing protein 4, mitochondrial</fullName>
    </recommendedName>
</protein>
<dbReference type="Gene3D" id="1.10.287.1130">
    <property type="entry name" value="CytochromE C oxidase copper chaperone"/>
    <property type="match status" value="1"/>
</dbReference>
<evidence type="ECO:0000256" key="4">
    <source>
        <dbReference type="ARBA" id="ARBA00023128"/>
    </source>
</evidence>
<accession>F8NSK2</accession>
<evidence type="ECO:0000256" key="1">
    <source>
        <dbReference type="ARBA" id="ARBA00004569"/>
    </source>
</evidence>
<name>F8NSK2_SERL9</name>
<feature type="disulfide bond" evidence="6">
    <location>
        <begin position="9"/>
        <end position="40"/>
    </location>
</feature>
<evidence type="ECO:0000256" key="3">
    <source>
        <dbReference type="ARBA" id="ARBA00019406"/>
    </source>
</evidence>
<dbReference type="HOGENOM" id="CLU_177210_0_0_1"/>